<keyword evidence="4" id="KW-1185">Reference proteome</keyword>
<dbReference type="PROSITE" id="PS01162">
    <property type="entry name" value="QOR_ZETA_CRYSTAL"/>
    <property type="match status" value="1"/>
</dbReference>
<evidence type="ECO:0000256" key="1">
    <source>
        <dbReference type="ARBA" id="ARBA00023002"/>
    </source>
</evidence>
<dbReference type="InterPro" id="IPR013154">
    <property type="entry name" value="ADH-like_N"/>
</dbReference>
<proteinExistence type="predicted"/>
<dbReference type="InterPro" id="IPR050700">
    <property type="entry name" value="YIM1/Zinc_Alcohol_DH_Fams"/>
</dbReference>
<dbReference type="InterPro" id="IPR036291">
    <property type="entry name" value="NAD(P)-bd_dom_sf"/>
</dbReference>
<dbReference type="CDD" id="cd05289">
    <property type="entry name" value="MDR_like_2"/>
    <property type="match status" value="1"/>
</dbReference>
<organism evidence="3 4">
    <name type="scientific">Haloflavibacter putidus</name>
    <dbReference type="NCBI Taxonomy" id="2576776"/>
    <lineage>
        <taxon>Bacteria</taxon>
        <taxon>Pseudomonadati</taxon>
        <taxon>Bacteroidota</taxon>
        <taxon>Flavobacteriia</taxon>
        <taxon>Flavobacteriales</taxon>
        <taxon>Flavobacteriaceae</taxon>
        <taxon>Haloflavibacter</taxon>
    </lineage>
</organism>
<name>A0A507ZS12_9FLAO</name>
<dbReference type="OrthoDB" id="9787435at2"/>
<comment type="caution">
    <text evidence="3">The sequence shown here is derived from an EMBL/GenBank/DDBJ whole genome shotgun (WGS) entry which is preliminary data.</text>
</comment>
<evidence type="ECO:0000313" key="4">
    <source>
        <dbReference type="Proteomes" id="UP000317169"/>
    </source>
</evidence>
<dbReference type="PANTHER" id="PTHR11695">
    <property type="entry name" value="ALCOHOL DEHYDROGENASE RELATED"/>
    <property type="match status" value="1"/>
</dbReference>
<dbReference type="GO" id="GO:0016491">
    <property type="term" value="F:oxidoreductase activity"/>
    <property type="evidence" value="ECO:0007669"/>
    <property type="project" value="UniProtKB-KW"/>
</dbReference>
<dbReference type="Pfam" id="PF08240">
    <property type="entry name" value="ADH_N"/>
    <property type="match status" value="1"/>
</dbReference>
<dbReference type="Proteomes" id="UP000317169">
    <property type="component" value="Unassembled WGS sequence"/>
</dbReference>
<dbReference type="PANTHER" id="PTHR11695:SF294">
    <property type="entry name" value="RETICULON-4-INTERACTING PROTEIN 1, MITOCHONDRIAL"/>
    <property type="match status" value="1"/>
</dbReference>
<dbReference type="EMBL" id="VIAR01000001">
    <property type="protein sequence ID" value="TQD40586.1"/>
    <property type="molecule type" value="Genomic_DNA"/>
</dbReference>
<reference evidence="3 4" key="1">
    <citation type="submission" date="2019-06" db="EMBL/GenBank/DDBJ databases">
        <title>Flavibacter putida gen. nov., sp. nov., a novel marine bacterium of the family Flavobacteriaceae isolated from coastal seawater.</title>
        <authorList>
            <person name="Feng X."/>
        </authorList>
    </citation>
    <scope>NUCLEOTIDE SEQUENCE [LARGE SCALE GENOMIC DNA]</scope>
    <source>
        <strain evidence="3 4">PLHSN227</strain>
    </source>
</reference>
<dbReference type="Pfam" id="PF13602">
    <property type="entry name" value="ADH_zinc_N_2"/>
    <property type="match status" value="1"/>
</dbReference>
<dbReference type="SMART" id="SM00829">
    <property type="entry name" value="PKS_ER"/>
    <property type="match status" value="1"/>
</dbReference>
<accession>A0A507ZS12</accession>
<protein>
    <submittedName>
        <fullName evidence="3">NADP-dependent oxidoreductase</fullName>
    </submittedName>
</protein>
<evidence type="ECO:0000313" key="3">
    <source>
        <dbReference type="EMBL" id="TQD40586.1"/>
    </source>
</evidence>
<evidence type="ECO:0000259" key="2">
    <source>
        <dbReference type="SMART" id="SM00829"/>
    </source>
</evidence>
<dbReference type="GO" id="GO:0008270">
    <property type="term" value="F:zinc ion binding"/>
    <property type="evidence" value="ECO:0007669"/>
    <property type="project" value="InterPro"/>
</dbReference>
<dbReference type="SUPFAM" id="SSF50129">
    <property type="entry name" value="GroES-like"/>
    <property type="match status" value="1"/>
</dbReference>
<dbReference type="Gene3D" id="3.40.50.720">
    <property type="entry name" value="NAD(P)-binding Rossmann-like Domain"/>
    <property type="match status" value="1"/>
</dbReference>
<feature type="domain" description="Enoyl reductase (ER)" evidence="2">
    <location>
        <begin position="11"/>
        <end position="312"/>
    </location>
</feature>
<dbReference type="SUPFAM" id="SSF51735">
    <property type="entry name" value="NAD(P)-binding Rossmann-fold domains"/>
    <property type="match status" value="1"/>
</dbReference>
<keyword evidence="1" id="KW-0560">Oxidoreductase</keyword>
<dbReference type="RefSeq" id="WP_141420317.1">
    <property type="nucleotide sequence ID" value="NZ_VIAR01000001.1"/>
</dbReference>
<dbReference type="Gene3D" id="3.90.180.10">
    <property type="entry name" value="Medium-chain alcohol dehydrogenases, catalytic domain"/>
    <property type="match status" value="1"/>
</dbReference>
<dbReference type="InterPro" id="IPR011032">
    <property type="entry name" value="GroES-like_sf"/>
</dbReference>
<dbReference type="AlphaFoldDB" id="A0A507ZS12"/>
<sequence length="315" mass="34240">MVKAVILKNTGGSDQLNIEEVAKPEINARQILIKVKAFGINPIEVKTRNGNKFSEKLLTDKPSILGWDVSGIVEEVGNEVKNFEVGDRVCGMLNFPDFGKTYAQYTVASPQDLAKFTEHTSFEEAAGLPLAGLTAYQALKHAGQLQPGQKVLIHAGGGGVGHLGIQFAKNLGAHVSVTASGEKEELVRHLGADNYINYKEQKFEETLKDIDLVFDLVGGTYIDRSLKTLKKGGIIISIPSSANQEVVEKANQAGCLGIRFVVKPTQLDLRDIVGMLDSKNLQIEVSKTFKMEEIRQAHDSLEKGGTQGKIVVQVD</sequence>
<gene>
    <name evidence="3" type="ORF">FKR84_01005</name>
</gene>
<dbReference type="InterPro" id="IPR002364">
    <property type="entry name" value="Quin_OxRdtase/zeta-crystal_CS"/>
</dbReference>
<dbReference type="InterPro" id="IPR020843">
    <property type="entry name" value="ER"/>
</dbReference>